<reference evidence="1 2" key="1">
    <citation type="journal article" date="2019" name="Nat. Ecol. Evol.">
        <title>Megaphylogeny resolves global patterns of mushroom evolution.</title>
        <authorList>
            <person name="Varga T."/>
            <person name="Krizsan K."/>
            <person name="Foldi C."/>
            <person name="Dima B."/>
            <person name="Sanchez-Garcia M."/>
            <person name="Sanchez-Ramirez S."/>
            <person name="Szollosi G.J."/>
            <person name="Szarkandi J.G."/>
            <person name="Papp V."/>
            <person name="Albert L."/>
            <person name="Andreopoulos W."/>
            <person name="Angelini C."/>
            <person name="Antonin V."/>
            <person name="Barry K.W."/>
            <person name="Bougher N.L."/>
            <person name="Buchanan P."/>
            <person name="Buyck B."/>
            <person name="Bense V."/>
            <person name="Catcheside P."/>
            <person name="Chovatia M."/>
            <person name="Cooper J."/>
            <person name="Damon W."/>
            <person name="Desjardin D."/>
            <person name="Finy P."/>
            <person name="Geml J."/>
            <person name="Haridas S."/>
            <person name="Hughes K."/>
            <person name="Justo A."/>
            <person name="Karasinski D."/>
            <person name="Kautmanova I."/>
            <person name="Kiss B."/>
            <person name="Kocsube S."/>
            <person name="Kotiranta H."/>
            <person name="LaButti K.M."/>
            <person name="Lechner B.E."/>
            <person name="Liimatainen K."/>
            <person name="Lipzen A."/>
            <person name="Lukacs Z."/>
            <person name="Mihaltcheva S."/>
            <person name="Morgado L.N."/>
            <person name="Niskanen T."/>
            <person name="Noordeloos M.E."/>
            <person name="Ohm R.A."/>
            <person name="Ortiz-Santana B."/>
            <person name="Ovrebo C."/>
            <person name="Racz N."/>
            <person name="Riley R."/>
            <person name="Savchenko A."/>
            <person name="Shiryaev A."/>
            <person name="Soop K."/>
            <person name="Spirin V."/>
            <person name="Szebenyi C."/>
            <person name="Tomsovsky M."/>
            <person name="Tulloss R.E."/>
            <person name="Uehling J."/>
            <person name="Grigoriev I.V."/>
            <person name="Vagvolgyi C."/>
            <person name="Papp T."/>
            <person name="Martin F.M."/>
            <person name="Miettinen O."/>
            <person name="Hibbett D.S."/>
            <person name="Nagy L.G."/>
        </authorList>
    </citation>
    <scope>NUCLEOTIDE SEQUENCE [LARGE SCALE GENOMIC DNA]</scope>
    <source>
        <strain evidence="1 2">NL-1719</strain>
    </source>
</reference>
<evidence type="ECO:0000313" key="2">
    <source>
        <dbReference type="Proteomes" id="UP000308600"/>
    </source>
</evidence>
<gene>
    <name evidence="1" type="ORF">BDN72DRAFT_142178</name>
</gene>
<dbReference type="EMBL" id="ML209685">
    <property type="protein sequence ID" value="TFK58064.1"/>
    <property type="molecule type" value="Genomic_DNA"/>
</dbReference>
<accession>A0ACD2ZXH8</accession>
<keyword evidence="2" id="KW-1185">Reference proteome</keyword>
<evidence type="ECO:0000313" key="1">
    <source>
        <dbReference type="EMBL" id="TFK58064.1"/>
    </source>
</evidence>
<dbReference type="Proteomes" id="UP000308600">
    <property type="component" value="Unassembled WGS sequence"/>
</dbReference>
<name>A0ACD2ZXH8_9AGAR</name>
<organism evidence="1 2">
    <name type="scientific">Pluteus cervinus</name>
    <dbReference type="NCBI Taxonomy" id="181527"/>
    <lineage>
        <taxon>Eukaryota</taxon>
        <taxon>Fungi</taxon>
        <taxon>Dikarya</taxon>
        <taxon>Basidiomycota</taxon>
        <taxon>Agaricomycotina</taxon>
        <taxon>Agaricomycetes</taxon>
        <taxon>Agaricomycetidae</taxon>
        <taxon>Agaricales</taxon>
        <taxon>Pluteineae</taxon>
        <taxon>Pluteaceae</taxon>
        <taxon>Pluteus</taxon>
    </lineage>
</organism>
<proteinExistence type="predicted"/>
<sequence length="206" mass="23056">MSNSTRSIRRTHGQTHARTPRTHRRTHRRTLGWTLGFPFSRTSFESKSKSKSSSESDVHTHISNLNASHEVRYSPTSTQDITTAPLWPRRGYKSHRTPLRLNTVPIRRAAVTPPPLESLSCSLPVRRRSARYIGNVIGDTPQENGDLFLLAIRNRLSRGRKSSIKKGEEEEEEEVIPSPSTVGVSGWRAEGGKGDSEESSTQTVSE</sequence>
<protein>
    <submittedName>
        <fullName evidence="1">Uncharacterized protein</fullName>
    </submittedName>
</protein>